<dbReference type="EMBL" id="CAMXCT020000238">
    <property type="protein sequence ID" value="CAL1129409.1"/>
    <property type="molecule type" value="Genomic_DNA"/>
</dbReference>
<dbReference type="Proteomes" id="UP001152797">
    <property type="component" value="Unassembled WGS sequence"/>
</dbReference>
<organism evidence="2">
    <name type="scientific">Cladocopium goreaui</name>
    <dbReference type="NCBI Taxonomy" id="2562237"/>
    <lineage>
        <taxon>Eukaryota</taxon>
        <taxon>Sar</taxon>
        <taxon>Alveolata</taxon>
        <taxon>Dinophyceae</taxon>
        <taxon>Suessiales</taxon>
        <taxon>Symbiodiniaceae</taxon>
        <taxon>Cladocopium</taxon>
    </lineage>
</organism>
<accession>A0A9P1BMG6</accession>
<protein>
    <submittedName>
        <fullName evidence="2">Uncharacterized protein</fullName>
    </submittedName>
</protein>
<dbReference type="EMBL" id="CAMXCT030000238">
    <property type="protein sequence ID" value="CAL4763346.1"/>
    <property type="molecule type" value="Genomic_DNA"/>
</dbReference>
<dbReference type="OrthoDB" id="2139710at2759"/>
<evidence type="ECO:0000313" key="3">
    <source>
        <dbReference type="EMBL" id="CAL4763346.1"/>
    </source>
</evidence>
<dbReference type="EMBL" id="CAMXCT010000238">
    <property type="protein sequence ID" value="CAI3976034.1"/>
    <property type="molecule type" value="Genomic_DNA"/>
</dbReference>
<name>A0A9P1BMG6_9DINO</name>
<dbReference type="AlphaFoldDB" id="A0A9P1BMG6"/>
<proteinExistence type="predicted"/>
<sequence>MSVELSEMCKGVQPCVVEPCSYLVAFSGVLTLRFRGFPPQLVGLKERMLVDYQGLVKEGPGSLWPKSTLGALVDGKRLDREALKVLQELCAKGEERLKSMALQLPVDVLSLVFYENRALERRFQTTSLPLVPQGAGARDVSAPAEEQLKRSDDTQLETLEESYWEKASKDGNREPHYRSPHPGTTLVWDYGKLEIDAVQKLLKELQVFRQEVMKALPGYYVFFDEGALHVTIRGMQ</sequence>
<comment type="caution">
    <text evidence="2">The sequence shown here is derived from an EMBL/GenBank/DDBJ whole genome shotgun (WGS) entry which is preliminary data.</text>
</comment>
<evidence type="ECO:0000256" key="1">
    <source>
        <dbReference type="SAM" id="MobiDB-lite"/>
    </source>
</evidence>
<keyword evidence="4" id="KW-1185">Reference proteome</keyword>
<evidence type="ECO:0000313" key="2">
    <source>
        <dbReference type="EMBL" id="CAI3976034.1"/>
    </source>
</evidence>
<evidence type="ECO:0000313" key="4">
    <source>
        <dbReference type="Proteomes" id="UP001152797"/>
    </source>
</evidence>
<feature type="region of interest" description="Disordered" evidence="1">
    <location>
        <begin position="133"/>
        <end position="152"/>
    </location>
</feature>
<reference evidence="2" key="1">
    <citation type="submission" date="2022-10" db="EMBL/GenBank/DDBJ databases">
        <authorList>
            <person name="Chen Y."/>
            <person name="Dougan E. K."/>
            <person name="Chan C."/>
            <person name="Rhodes N."/>
            <person name="Thang M."/>
        </authorList>
    </citation>
    <scope>NUCLEOTIDE SEQUENCE</scope>
</reference>
<gene>
    <name evidence="2" type="ORF">C1SCF055_LOCUS4293</name>
</gene>
<reference evidence="3 4" key="2">
    <citation type="submission" date="2024-05" db="EMBL/GenBank/DDBJ databases">
        <authorList>
            <person name="Chen Y."/>
            <person name="Shah S."/>
            <person name="Dougan E. K."/>
            <person name="Thang M."/>
            <person name="Chan C."/>
        </authorList>
    </citation>
    <scope>NUCLEOTIDE SEQUENCE [LARGE SCALE GENOMIC DNA]</scope>
</reference>